<dbReference type="RefSeq" id="WP_145069687.1">
    <property type="nucleotide sequence ID" value="NZ_CP036287.1"/>
</dbReference>
<dbReference type="EMBL" id="CP036287">
    <property type="protein sequence ID" value="QDU69620.1"/>
    <property type="molecule type" value="Genomic_DNA"/>
</dbReference>
<proteinExistence type="inferred from homology"/>
<organism evidence="3 4">
    <name type="scientific">Engelhardtia mirabilis</name>
    <dbReference type="NCBI Taxonomy" id="2528011"/>
    <lineage>
        <taxon>Bacteria</taxon>
        <taxon>Pseudomonadati</taxon>
        <taxon>Planctomycetota</taxon>
        <taxon>Planctomycetia</taxon>
        <taxon>Planctomycetia incertae sedis</taxon>
        <taxon>Engelhardtia</taxon>
    </lineage>
</organism>
<evidence type="ECO:0000313" key="3">
    <source>
        <dbReference type="EMBL" id="QDU69620.1"/>
    </source>
</evidence>
<name>A0A518BRN9_9BACT</name>
<dbReference type="SUPFAM" id="SSF56420">
    <property type="entry name" value="Peptide deformylase"/>
    <property type="match status" value="1"/>
</dbReference>
<dbReference type="EC" id="3.5.1.88" evidence="2"/>
<feature type="binding site" evidence="2">
    <location>
        <position position="141"/>
    </location>
    <ligand>
        <name>Fe cation</name>
        <dbReference type="ChEBI" id="CHEBI:24875"/>
    </ligand>
</feature>
<accession>A0A518BRN9</accession>
<dbReference type="Proteomes" id="UP000316921">
    <property type="component" value="Chromosome"/>
</dbReference>
<feature type="active site" evidence="2">
    <location>
        <position position="138"/>
    </location>
</feature>
<sequence length="195" mass="21480">MADELEFDLTLYPEPVLRKRAEAVTDFDAGLKAIVEAMFRCMATAGGVGLAAPQVGLKRRILVANATGEPGDDLILVNPTILERTGSTTVYEEGCLSFPGIYAEVERPDRCKVRAQDLEGNEFEAEFEGFPSRIVQHEYDHLEGVLLVDRMSPADKTRHRAALEELVCEFKHRRAQATAAKSGVAPRRGLPGARR</sequence>
<evidence type="ECO:0000313" key="4">
    <source>
        <dbReference type="Proteomes" id="UP000316921"/>
    </source>
</evidence>
<reference evidence="3 4" key="1">
    <citation type="submission" date="2019-02" db="EMBL/GenBank/DDBJ databases">
        <title>Deep-cultivation of Planctomycetes and their phenomic and genomic characterization uncovers novel biology.</title>
        <authorList>
            <person name="Wiegand S."/>
            <person name="Jogler M."/>
            <person name="Boedeker C."/>
            <person name="Pinto D."/>
            <person name="Vollmers J."/>
            <person name="Rivas-Marin E."/>
            <person name="Kohn T."/>
            <person name="Peeters S.H."/>
            <person name="Heuer A."/>
            <person name="Rast P."/>
            <person name="Oberbeckmann S."/>
            <person name="Bunk B."/>
            <person name="Jeske O."/>
            <person name="Meyerdierks A."/>
            <person name="Storesund J.E."/>
            <person name="Kallscheuer N."/>
            <person name="Luecker S."/>
            <person name="Lage O.M."/>
            <person name="Pohl T."/>
            <person name="Merkel B.J."/>
            <person name="Hornburger P."/>
            <person name="Mueller R.-W."/>
            <person name="Bruemmer F."/>
            <person name="Labrenz M."/>
            <person name="Spormann A.M."/>
            <person name="Op den Camp H."/>
            <person name="Overmann J."/>
            <person name="Amann R."/>
            <person name="Jetten M.S.M."/>
            <person name="Mascher T."/>
            <person name="Medema M.H."/>
            <person name="Devos D.P."/>
            <person name="Kaster A.-K."/>
            <person name="Ovreas L."/>
            <person name="Rohde M."/>
            <person name="Galperin M.Y."/>
            <person name="Jogler C."/>
        </authorList>
    </citation>
    <scope>NUCLEOTIDE SEQUENCE [LARGE SCALE GENOMIC DNA]</scope>
    <source>
        <strain evidence="3 4">Pla133</strain>
    </source>
</reference>
<dbReference type="GO" id="GO:0046872">
    <property type="term" value="F:metal ion binding"/>
    <property type="evidence" value="ECO:0007669"/>
    <property type="project" value="UniProtKB-KW"/>
</dbReference>
<gene>
    <name evidence="2 3" type="primary">def</name>
    <name evidence="3" type="ORF">Pla133_47400</name>
</gene>
<dbReference type="CDD" id="cd00487">
    <property type="entry name" value="Pep_deformylase"/>
    <property type="match status" value="1"/>
</dbReference>
<dbReference type="PANTHER" id="PTHR10458:SF22">
    <property type="entry name" value="PEPTIDE DEFORMYLASE"/>
    <property type="match status" value="1"/>
</dbReference>
<comment type="function">
    <text evidence="2">Removes the formyl group from the N-terminal Met of newly synthesized proteins. Requires at least a dipeptide for an efficient rate of reaction. N-terminal L-methionine is a prerequisite for activity but the enzyme has broad specificity at other positions.</text>
</comment>
<dbReference type="InterPro" id="IPR036821">
    <property type="entry name" value="Peptide_deformylase_sf"/>
</dbReference>
<dbReference type="Gene3D" id="3.90.45.10">
    <property type="entry name" value="Peptide deformylase"/>
    <property type="match status" value="1"/>
</dbReference>
<protein>
    <recommendedName>
        <fullName evidence="2">Peptide deformylase</fullName>
        <shortName evidence="2">PDF</shortName>
        <ecNumber evidence="2">3.5.1.88</ecNumber>
    </recommendedName>
    <alternativeName>
        <fullName evidence="2">Polypeptide deformylase</fullName>
    </alternativeName>
</protein>
<keyword evidence="2 3" id="KW-0378">Hydrolase</keyword>
<dbReference type="Pfam" id="PF01327">
    <property type="entry name" value="Pep_deformylase"/>
    <property type="match status" value="1"/>
</dbReference>
<feature type="binding site" evidence="2">
    <location>
        <position position="137"/>
    </location>
    <ligand>
        <name>Fe cation</name>
        <dbReference type="ChEBI" id="CHEBI:24875"/>
    </ligand>
</feature>
<keyword evidence="2" id="KW-0479">Metal-binding</keyword>
<evidence type="ECO:0000256" key="1">
    <source>
        <dbReference type="ARBA" id="ARBA00010759"/>
    </source>
</evidence>
<dbReference type="AlphaFoldDB" id="A0A518BRN9"/>
<feature type="binding site" evidence="2">
    <location>
        <position position="95"/>
    </location>
    <ligand>
        <name>Fe cation</name>
        <dbReference type="ChEBI" id="CHEBI:24875"/>
    </ligand>
</feature>
<dbReference type="InterPro" id="IPR023635">
    <property type="entry name" value="Peptide_deformylase"/>
</dbReference>
<dbReference type="HAMAP" id="MF_00163">
    <property type="entry name" value="Pep_deformylase"/>
    <property type="match status" value="1"/>
</dbReference>
<dbReference type="PANTHER" id="PTHR10458">
    <property type="entry name" value="PEPTIDE DEFORMYLASE"/>
    <property type="match status" value="1"/>
</dbReference>
<comment type="similarity">
    <text evidence="1 2">Belongs to the polypeptide deformylase family.</text>
</comment>
<comment type="catalytic activity">
    <reaction evidence="2">
        <text>N-terminal N-formyl-L-methionyl-[peptide] + H2O = N-terminal L-methionyl-[peptide] + formate</text>
        <dbReference type="Rhea" id="RHEA:24420"/>
        <dbReference type="Rhea" id="RHEA-COMP:10639"/>
        <dbReference type="Rhea" id="RHEA-COMP:10640"/>
        <dbReference type="ChEBI" id="CHEBI:15377"/>
        <dbReference type="ChEBI" id="CHEBI:15740"/>
        <dbReference type="ChEBI" id="CHEBI:49298"/>
        <dbReference type="ChEBI" id="CHEBI:64731"/>
        <dbReference type="EC" id="3.5.1.88"/>
    </reaction>
</comment>
<dbReference type="PIRSF" id="PIRSF004749">
    <property type="entry name" value="Pep_def"/>
    <property type="match status" value="1"/>
</dbReference>
<keyword evidence="4" id="KW-1185">Reference proteome</keyword>
<dbReference type="KEGG" id="pbap:Pla133_47400"/>
<keyword evidence="2" id="KW-0408">Iron</keyword>
<dbReference type="PRINTS" id="PR01576">
    <property type="entry name" value="PDEFORMYLASE"/>
</dbReference>
<dbReference type="NCBIfam" id="NF001159">
    <property type="entry name" value="PRK00150.1-3"/>
    <property type="match status" value="1"/>
</dbReference>
<evidence type="ECO:0000256" key="2">
    <source>
        <dbReference type="HAMAP-Rule" id="MF_00163"/>
    </source>
</evidence>
<keyword evidence="2" id="KW-0648">Protein biosynthesis</keyword>
<dbReference type="GO" id="GO:0006412">
    <property type="term" value="P:translation"/>
    <property type="evidence" value="ECO:0007669"/>
    <property type="project" value="UniProtKB-UniRule"/>
</dbReference>
<dbReference type="NCBIfam" id="TIGR00079">
    <property type="entry name" value="pept_deformyl"/>
    <property type="match status" value="1"/>
</dbReference>
<dbReference type="GO" id="GO:0042586">
    <property type="term" value="F:peptide deformylase activity"/>
    <property type="evidence" value="ECO:0007669"/>
    <property type="project" value="UniProtKB-UniRule"/>
</dbReference>
<comment type="cofactor">
    <cofactor evidence="2">
        <name>Fe(2+)</name>
        <dbReference type="ChEBI" id="CHEBI:29033"/>
    </cofactor>
    <text evidence="2">Binds 1 Fe(2+) ion.</text>
</comment>